<keyword evidence="1" id="KW-0472">Membrane</keyword>
<organism evidence="2 3">
    <name type="scientific">Triangularia verruculosa</name>
    <dbReference type="NCBI Taxonomy" id="2587418"/>
    <lineage>
        <taxon>Eukaryota</taxon>
        <taxon>Fungi</taxon>
        <taxon>Dikarya</taxon>
        <taxon>Ascomycota</taxon>
        <taxon>Pezizomycotina</taxon>
        <taxon>Sordariomycetes</taxon>
        <taxon>Sordariomycetidae</taxon>
        <taxon>Sordariales</taxon>
        <taxon>Podosporaceae</taxon>
        <taxon>Triangularia</taxon>
    </lineage>
</organism>
<keyword evidence="3" id="KW-1185">Reference proteome</keyword>
<dbReference type="AlphaFoldDB" id="A0AAN6XD75"/>
<accession>A0AAN6XD75</accession>
<evidence type="ECO:0000313" key="2">
    <source>
        <dbReference type="EMBL" id="KAK4198379.1"/>
    </source>
</evidence>
<evidence type="ECO:0000256" key="1">
    <source>
        <dbReference type="SAM" id="Phobius"/>
    </source>
</evidence>
<reference evidence="2" key="1">
    <citation type="journal article" date="2023" name="Mol. Phylogenet. Evol.">
        <title>Genome-scale phylogeny and comparative genomics of the fungal order Sordariales.</title>
        <authorList>
            <person name="Hensen N."/>
            <person name="Bonometti L."/>
            <person name="Westerberg I."/>
            <person name="Brannstrom I.O."/>
            <person name="Guillou S."/>
            <person name="Cros-Aarteil S."/>
            <person name="Calhoun S."/>
            <person name="Haridas S."/>
            <person name="Kuo A."/>
            <person name="Mondo S."/>
            <person name="Pangilinan J."/>
            <person name="Riley R."/>
            <person name="LaButti K."/>
            <person name="Andreopoulos B."/>
            <person name="Lipzen A."/>
            <person name="Chen C."/>
            <person name="Yan M."/>
            <person name="Daum C."/>
            <person name="Ng V."/>
            <person name="Clum A."/>
            <person name="Steindorff A."/>
            <person name="Ohm R.A."/>
            <person name="Martin F."/>
            <person name="Silar P."/>
            <person name="Natvig D.O."/>
            <person name="Lalanne C."/>
            <person name="Gautier V."/>
            <person name="Ament-Velasquez S.L."/>
            <person name="Kruys A."/>
            <person name="Hutchinson M.I."/>
            <person name="Powell A.J."/>
            <person name="Barry K."/>
            <person name="Miller A.N."/>
            <person name="Grigoriev I.V."/>
            <person name="Debuchy R."/>
            <person name="Gladieux P."/>
            <person name="Hiltunen Thoren M."/>
            <person name="Johannesson H."/>
        </authorList>
    </citation>
    <scope>NUCLEOTIDE SEQUENCE</scope>
    <source>
        <strain evidence="2">CBS 315.58</strain>
    </source>
</reference>
<name>A0AAN6XD75_9PEZI</name>
<gene>
    <name evidence="2" type="ORF">QBC40DRAFT_94211</name>
</gene>
<keyword evidence="1" id="KW-0812">Transmembrane</keyword>
<proteinExistence type="predicted"/>
<feature type="transmembrane region" description="Helical" evidence="1">
    <location>
        <begin position="58"/>
        <end position="77"/>
    </location>
</feature>
<comment type="caution">
    <text evidence="2">The sequence shown here is derived from an EMBL/GenBank/DDBJ whole genome shotgun (WGS) entry which is preliminary data.</text>
</comment>
<evidence type="ECO:0000313" key="3">
    <source>
        <dbReference type="Proteomes" id="UP001303160"/>
    </source>
</evidence>
<keyword evidence="1" id="KW-1133">Transmembrane helix</keyword>
<reference evidence="2" key="2">
    <citation type="submission" date="2023-05" db="EMBL/GenBank/DDBJ databases">
        <authorList>
            <consortium name="Lawrence Berkeley National Laboratory"/>
            <person name="Steindorff A."/>
            <person name="Hensen N."/>
            <person name="Bonometti L."/>
            <person name="Westerberg I."/>
            <person name="Brannstrom I.O."/>
            <person name="Guillou S."/>
            <person name="Cros-Aarteil S."/>
            <person name="Calhoun S."/>
            <person name="Haridas S."/>
            <person name="Kuo A."/>
            <person name="Mondo S."/>
            <person name="Pangilinan J."/>
            <person name="Riley R."/>
            <person name="Labutti K."/>
            <person name="Andreopoulos B."/>
            <person name="Lipzen A."/>
            <person name="Chen C."/>
            <person name="Yanf M."/>
            <person name="Daum C."/>
            <person name="Ng V."/>
            <person name="Clum A."/>
            <person name="Ohm R."/>
            <person name="Martin F."/>
            <person name="Silar P."/>
            <person name="Natvig D."/>
            <person name="Lalanne C."/>
            <person name="Gautier V."/>
            <person name="Ament-Velasquez S.L."/>
            <person name="Kruys A."/>
            <person name="Hutchinson M.I."/>
            <person name="Powell A.J."/>
            <person name="Barry K."/>
            <person name="Miller A.N."/>
            <person name="Grigoriev I.V."/>
            <person name="Debuchy R."/>
            <person name="Gladieux P."/>
            <person name="Thoren M.H."/>
            <person name="Johannesson H."/>
        </authorList>
    </citation>
    <scope>NUCLEOTIDE SEQUENCE</scope>
    <source>
        <strain evidence="2">CBS 315.58</strain>
    </source>
</reference>
<sequence length="138" mass="14846">MTVLTNNLLRRTGPGLLSAPLTRLHFLLVLLSAPRFSLRNLCKVWVRKSVNGVELTAVAGVIISKCALAALSIIVCLKTPTWCRSMKIAFRHDFHSIIETGFGTGLDSVPVAPVTPHLPSAPCCTSTVQISPFFASCS</sequence>
<feature type="transmembrane region" description="Helical" evidence="1">
    <location>
        <begin position="21"/>
        <end position="38"/>
    </location>
</feature>
<protein>
    <submittedName>
        <fullName evidence="2">Uncharacterized protein</fullName>
    </submittedName>
</protein>
<dbReference type="EMBL" id="MU863947">
    <property type="protein sequence ID" value="KAK4198379.1"/>
    <property type="molecule type" value="Genomic_DNA"/>
</dbReference>
<dbReference type="Proteomes" id="UP001303160">
    <property type="component" value="Unassembled WGS sequence"/>
</dbReference>